<comment type="caution">
    <text evidence="2">The sequence shown here is derived from an EMBL/GenBank/DDBJ whole genome shotgun (WGS) entry which is preliminary data.</text>
</comment>
<accession>A0A4Y2UYK2</accession>
<dbReference type="AlphaFoldDB" id="A0A4Y2UYK2"/>
<name>A0A4Y2UYK2_ARAVE</name>
<sequence length="388" mass="42364">MADATCNCPVDSSSSGTLPCSPICHRTRAQVAKRTQSQLSSVTKPSASADGNEICNANNVEHSSVKLDTALSPISDQAQNPNDDIPCDSLPNFSIGDCQLIINDSLIISVMLGEMIDLVCNDPSDCSQDQRFDQPTQVVFQSNPSQSNFEQSLAIIVDNLIISIVKSAFNEISTNESTTTNSHSSEDRRLIEFDVPCEDMEYDIAGSIDNEIVESVNIVCNVNNHEILKNYVNGMVESIIENIPTCTIDDNSQSLPVSIDNVNVNANIVNLEPILSTNANSFPSGFEVTDPSIKIPPFEIDGLAIDTDLPEPSVPNFSLEIDFKKDQLQPVNSDFHVESHVDLDLNSSKSRLGFPTLTKSKSSSSSQLTTRLSQSSHYFRTRPFVTRP</sequence>
<protein>
    <submittedName>
        <fullName evidence="2">Uncharacterized protein</fullName>
    </submittedName>
</protein>
<organism evidence="2 3">
    <name type="scientific">Araneus ventricosus</name>
    <name type="common">Orbweaver spider</name>
    <name type="synonym">Epeira ventricosa</name>
    <dbReference type="NCBI Taxonomy" id="182803"/>
    <lineage>
        <taxon>Eukaryota</taxon>
        <taxon>Metazoa</taxon>
        <taxon>Ecdysozoa</taxon>
        <taxon>Arthropoda</taxon>
        <taxon>Chelicerata</taxon>
        <taxon>Arachnida</taxon>
        <taxon>Araneae</taxon>
        <taxon>Araneomorphae</taxon>
        <taxon>Entelegynae</taxon>
        <taxon>Araneoidea</taxon>
        <taxon>Araneidae</taxon>
        <taxon>Araneus</taxon>
    </lineage>
</organism>
<dbReference type="EMBL" id="BGPR01041748">
    <property type="protein sequence ID" value="GBO18089.1"/>
    <property type="molecule type" value="Genomic_DNA"/>
</dbReference>
<evidence type="ECO:0000313" key="2">
    <source>
        <dbReference type="EMBL" id="GBO18089.1"/>
    </source>
</evidence>
<feature type="region of interest" description="Disordered" evidence="1">
    <location>
        <begin position="356"/>
        <end position="375"/>
    </location>
</feature>
<reference evidence="2 3" key="1">
    <citation type="journal article" date="2019" name="Sci. Rep.">
        <title>Orb-weaving spider Araneus ventricosus genome elucidates the spidroin gene catalogue.</title>
        <authorList>
            <person name="Kono N."/>
            <person name="Nakamura H."/>
            <person name="Ohtoshi R."/>
            <person name="Moran D.A.P."/>
            <person name="Shinohara A."/>
            <person name="Yoshida Y."/>
            <person name="Fujiwara M."/>
            <person name="Mori M."/>
            <person name="Tomita M."/>
            <person name="Arakawa K."/>
        </authorList>
    </citation>
    <scope>NUCLEOTIDE SEQUENCE [LARGE SCALE GENOMIC DNA]</scope>
</reference>
<evidence type="ECO:0000256" key="1">
    <source>
        <dbReference type="SAM" id="MobiDB-lite"/>
    </source>
</evidence>
<gene>
    <name evidence="2" type="ORF">AVEN_180330_1</name>
</gene>
<dbReference type="Proteomes" id="UP000499080">
    <property type="component" value="Unassembled WGS sequence"/>
</dbReference>
<proteinExistence type="predicted"/>
<evidence type="ECO:0000313" key="3">
    <source>
        <dbReference type="Proteomes" id="UP000499080"/>
    </source>
</evidence>
<keyword evidence="3" id="KW-1185">Reference proteome</keyword>